<gene>
    <name evidence="1" type="ORF">H9980_09135</name>
</gene>
<dbReference type="EMBL" id="DXET01000204">
    <property type="protein sequence ID" value="HIX82115.1"/>
    <property type="molecule type" value="Genomic_DNA"/>
</dbReference>
<organism evidence="1 2">
    <name type="scientific">Candidatus Erysipelatoclostridium merdavium</name>
    <dbReference type="NCBI Taxonomy" id="2838566"/>
    <lineage>
        <taxon>Bacteria</taxon>
        <taxon>Bacillati</taxon>
        <taxon>Bacillota</taxon>
        <taxon>Erysipelotrichia</taxon>
        <taxon>Erysipelotrichales</taxon>
        <taxon>Erysipelotrichales incertae sedis</taxon>
    </lineage>
</organism>
<sequence>MTIHTKIFKVGNIIEFDDKIFEELPVQLKKKYENIRKYNLFIVLSSYKNASIVMPIADKKERSTIMINIHGKNRYFKYKT</sequence>
<proteinExistence type="predicted"/>
<evidence type="ECO:0000313" key="1">
    <source>
        <dbReference type="EMBL" id="HIX82115.1"/>
    </source>
</evidence>
<dbReference type="AlphaFoldDB" id="A0A9D1XQF0"/>
<reference evidence="1" key="2">
    <citation type="submission" date="2021-04" db="EMBL/GenBank/DDBJ databases">
        <authorList>
            <person name="Gilroy R."/>
        </authorList>
    </citation>
    <scope>NUCLEOTIDE SEQUENCE</scope>
    <source>
        <strain evidence="1">ChiGjej1B1-14440</strain>
    </source>
</reference>
<comment type="caution">
    <text evidence="1">The sequence shown here is derived from an EMBL/GenBank/DDBJ whole genome shotgun (WGS) entry which is preliminary data.</text>
</comment>
<reference evidence="1" key="1">
    <citation type="journal article" date="2021" name="PeerJ">
        <title>Extensive microbial diversity within the chicken gut microbiome revealed by metagenomics and culture.</title>
        <authorList>
            <person name="Gilroy R."/>
            <person name="Ravi A."/>
            <person name="Getino M."/>
            <person name="Pursley I."/>
            <person name="Horton D.L."/>
            <person name="Alikhan N.F."/>
            <person name="Baker D."/>
            <person name="Gharbi K."/>
            <person name="Hall N."/>
            <person name="Watson M."/>
            <person name="Adriaenssens E.M."/>
            <person name="Foster-Nyarko E."/>
            <person name="Jarju S."/>
            <person name="Secka A."/>
            <person name="Antonio M."/>
            <person name="Oren A."/>
            <person name="Chaudhuri R.R."/>
            <person name="La Ragione R."/>
            <person name="Hildebrand F."/>
            <person name="Pallen M.J."/>
        </authorList>
    </citation>
    <scope>NUCLEOTIDE SEQUENCE</scope>
    <source>
        <strain evidence="1">ChiGjej1B1-14440</strain>
    </source>
</reference>
<protein>
    <submittedName>
        <fullName evidence="1">Uncharacterized protein</fullName>
    </submittedName>
</protein>
<feature type="non-terminal residue" evidence="1">
    <location>
        <position position="80"/>
    </location>
</feature>
<evidence type="ECO:0000313" key="2">
    <source>
        <dbReference type="Proteomes" id="UP000886724"/>
    </source>
</evidence>
<name>A0A9D1XQF0_9FIRM</name>
<dbReference type="Proteomes" id="UP000886724">
    <property type="component" value="Unassembled WGS sequence"/>
</dbReference>
<accession>A0A9D1XQF0</accession>